<dbReference type="Pfam" id="PF01503">
    <property type="entry name" value="PRA-PH"/>
    <property type="match status" value="1"/>
</dbReference>
<dbReference type="InterPro" id="IPR023292">
    <property type="entry name" value="NTP_PyroPHydrolase-like_dom_sf"/>
</dbReference>
<name>A0AAU6R676_9CAUD</name>
<dbReference type="EMBL" id="OR756649">
    <property type="protein sequence ID" value="WZE63494.1"/>
    <property type="molecule type" value="Genomic_DNA"/>
</dbReference>
<dbReference type="InterPro" id="IPR021130">
    <property type="entry name" value="PRib-ATP_PPHydrolase-like"/>
</dbReference>
<sequence length="158" mass="17585">MSNRTNFEDIGDFHRKFETPASDGIFIGSEPGPTDLTPELVMFRCNFLLEELSEYFAALGVHFSFEINFDDYTPEAVDHLEAFDALIDLAVIVFGTAHVSGYPWEQGWREVHKKNMEKVRAAKDGSDSKRGSAFDIVKPAGWTAPDHGPALRAAGFDV</sequence>
<proteinExistence type="predicted"/>
<accession>A0AAU6R676</accession>
<reference evidence="1" key="1">
    <citation type="submission" date="2023-10" db="EMBL/GenBank/DDBJ databases">
        <title>Two new lytic phages for Micrococcus sp. strain 1402.</title>
        <authorList>
            <person name="Petrzik K."/>
        </authorList>
    </citation>
    <scope>NUCLEOTIDE SEQUENCE</scope>
</reference>
<dbReference type="Gene3D" id="1.10.3420.10">
    <property type="entry name" value="putative ntp pyrophosphohydrolase like domain"/>
    <property type="match status" value="1"/>
</dbReference>
<organism evidence="1">
    <name type="scientific">Micrococcus phage Kurnik</name>
    <dbReference type="NCBI Taxonomy" id="3092208"/>
    <lineage>
        <taxon>Viruses</taxon>
        <taxon>Duplodnaviria</taxon>
        <taxon>Heunggongvirae</taxon>
        <taxon>Uroviricota</taxon>
        <taxon>Caudoviricetes</taxon>
    </lineage>
</organism>
<evidence type="ECO:0000313" key="1">
    <source>
        <dbReference type="EMBL" id="WZE63494.1"/>
    </source>
</evidence>
<protein>
    <submittedName>
        <fullName evidence="1">MazG-like nucleotide pyrophosphohydrolase</fullName>
    </submittedName>
</protein>